<name>A0ACC1X1M2_MELAZ</name>
<organism evidence="1 2">
    <name type="scientific">Melia azedarach</name>
    <name type="common">Chinaberry tree</name>
    <dbReference type="NCBI Taxonomy" id="155640"/>
    <lineage>
        <taxon>Eukaryota</taxon>
        <taxon>Viridiplantae</taxon>
        <taxon>Streptophyta</taxon>
        <taxon>Embryophyta</taxon>
        <taxon>Tracheophyta</taxon>
        <taxon>Spermatophyta</taxon>
        <taxon>Magnoliopsida</taxon>
        <taxon>eudicotyledons</taxon>
        <taxon>Gunneridae</taxon>
        <taxon>Pentapetalae</taxon>
        <taxon>rosids</taxon>
        <taxon>malvids</taxon>
        <taxon>Sapindales</taxon>
        <taxon>Meliaceae</taxon>
        <taxon>Melia</taxon>
    </lineage>
</organism>
<accession>A0ACC1X1M2</accession>
<evidence type="ECO:0000313" key="2">
    <source>
        <dbReference type="Proteomes" id="UP001164539"/>
    </source>
</evidence>
<gene>
    <name evidence="1" type="ORF">OWV82_022034</name>
</gene>
<dbReference type="EMBL" id="CM051405">
    <property type="protein sequence ID" value="KAJ4705228.1"/>
    <property type="molecule type" value="Genomic_DNA"/>
</dbReference>
<sequence length="269" mass="29314">MARSGQNNNNNNRFQPITPSASSSIATPSPSMDDIHNPFFLHNGDHPGLILVSHILTSPNYNTWSRAMLMALNAKNKLYFVDGSLLKPSSDDPTAGIWSRCNNMVMSWLLNIVSKEIADSLLYLDSAHAVWSDLHDRFHQSNAPRIFQIKQQLQVQEERQRSIGTSSSAPADSLAFNVSSSGSSSASPIVAAISQGKPKRDRPICSHCGITGHTVDHCYKLHGYPSGYKPKPKTQVQASSLQSNMNPFSEQSRARTLLPSAATASAPSL</sequence>
<evidence type="ECO:0000313" key="1">
    <source>
        <dbReference type="EMBL" id="KAJ4705228.1"/>
    </source>
</evidence>
<keyword evidence="2" id="KW-1185">Reference proteome</keyword>
<dbReference type="Proteomes" id="UP001164539">
    <property type="component" value="Chromosome 12"/>
</dbReference>
<reference evidence="1 2" key="1">
    <citation type="journal article" date="2023" name="Science">
        <title>Complex scaffold remodeling in plant triterpene biosynthesis.</title>
        <authorList>
            <person name="De La Pena R."/>
            <person name="Hodgson H."/>
            <person name="Liu J.C."/>
            <person name="Stephenson M.J."/>
            <person name="Martin A.C."/>
            <person name="Owen C."/>
            <person name="Harkess A."/>
            <person name="Leebens-Mack J."/>
            <person name="Jimenez L.E."/>
            <person name="Osbourn A."/>
            <person name="Sattely E.S."/>
        </authorList>
    </citation>
    <scope>NUCLEOTIDE SEQUENCE [LARGE SCALE GENOMIC DNA]</scope>
    <source>
        <strain evidence="2">cv. JPN11</strain>
        <tissue evidence="1">Leaf</tissue>
    </source>
</reference>
<comment type="caution">
    <text evidence="1">The sequence shown here is derived from an EMBL/GenBank/DDBJ whole genome shotgun (WGS) entry which is preliminary data.</text>
</comment>
<proteinExistence type="predicted"/>
<protein>
    <submittedName>
        <fullName evidence="1">Retrovirus-related Pol polyprotein from transposon TNT 1-94</fullName>
    </submittedName>
</protein>